<dbReference type="PANTHER" id="PTHR34039:SF1">
    <property type="entry name" value="UPF0102 PROTEIN YRAN"/>
    <property type="match status" value="1"/>
</dbReference>
<dbReference type="GO" id="GO:0003676">
    <property type="term" value="F:nucleic acid binding"/>
    <property type="evidence" value="ECO:0007669"/>
    <property type="project" value="InterPro"/>
</dbReference>
<gene>
    <name evidence="2" type="ORF">MNBD_DELTA04-380</name>
</gene>
<dbReference type="InterPro" id="IPR011856">
    <property type="entry name" value="tRNA_endonuc-like_dom_sf"/>
</dbReference>
<dbReference type="GO" id="GO:0016787">
    <property type="term" value="F:hydrolase activity"/>
    <property type="evidence" value="ECO:0007669"/>
    <property type="project" value="UniProtKB-KW"/>
</dbReference>
<keyword evidence="2" id="KW-0378">Hydrolase</keyword>
<accession>A0A3B0W7J9</accession>
<sequence length="134" mass="15203">MSFFPGKLQKEKARATGPTGRAGEDAAAAFLLAQGYRIIVRNYRRRFGEIDIIAEDGTVLVFVEVKARKTARFGNPFEAVDRRKQRQVSRVALDYITRHKEENRPARFDVVAVELTEGVPPRVEMIKDAFEFCG</sequence>
<keyword evidence="2" id="KW-0540">Nuclease</keyword>
<dbReference type="EMBL" id="UOEY01000082">
    <property type="protein sequence ID" value="VAW39654.1"/>
    <property type="molecule type" value="Genomic_DNA"/>
</dbReference>
<protein>
    <submittedName>
        <fullName evidence="2">Endonuclease</fullName>
        <ecNumber evidence="2">3.1.-.-</ecNumber>
    </submittedName>
</protein>
<dbReference type="Gene3D" id="3.40.1350.10">
    <property type="match status" value="1"/>
</dbReference>
<dbReference type="GO" id="GO:0004519">
    <property type="term" value="F:endonuclease activity"/>
    <property type="evidence" value="ECO:0007669"/>
    <property type="project" value="UniProtKB-KW"/>
</dbReference>
<reference evidence="2" key="1">
    <citation type="submission" date="2018-06" db="EMBL/GenBank/DDBJ databases">
        <authorList>
            <person name="Zhirakovskaya E."/>
        </authorList>
    </citation>
    <scope>NUCLEOTIDE SEQUENCE</scope>
</reference>
<feature type="region of interest" description="Disordered" evidence="1">
    <location>
        <begin position="1"/>
        <end position="21"/>
    </location>
</feature>
<dbReference type="NCBIfam" id="NF009154">
    <property type="entry name" value="PRK12497.3-3"/>
    <property type="match status" value="1"/>
</dbReference>
<dbReference type="CDD" id="cd20736">
    <property type="entry name" value="PoNe_Nuclease"/>
    <property type="match status" value="1"/>
</dbReference>
<dbReference type="InterPro" id="IPR003509">
    <property type="entry name" value="UPF0102_YraN-like"/>
</dbReference>
<dbReference type="InterPro" id="IPR011335">
    <property type="entry name" value="Restrct_endonuc-II-like"/>
</dbReference>
<dbReference type="Pfam" id="PF02021">
    <property type="entry name" value="UPF0102"/>
    <property type="match status" value="1"/>
</dbReference>
<evidence type="ECO:0000313" key="2">
    <source>
        <dbReference type="EMBL" id="VAW39654.1"/>
    </source>
</evidence>
<dbReference type="NCBIfam" id="NF009150">
    <property type="entry name" value="PRK12497.1-3"/>
    <property type="match status" value="1"/>
</dbReference>
<keyword evidence="2" id="KW-0255">Endonuclease</keyword>
<dbReference type="EC" id="3.1.-.-" evidence="2"/>
<dbReference type="AlphaFoldDB" id="A0A3B0W7J9"/>
<dbReference type="HAMAP" id="MF_00048">
    <property type="entry name" value="UPF0102"/>
    <property type="match status" value="1"/>
</dbReference>
<proteinExistence type="inferred from homology"/>
<dbReference type="NCBIfam" id="TIGR00252">
    <property type="entry name" value="YraN family protein"/>
    <property type="match status" value="1"/>
</dbReference>
<dbReference type="SUPFAM" id="SSF52980">
    <property type="entry name" value="Restriction endonuclease-like"/>
    <property type="match status" value="1"/>
</dbReference>
<organism evidence="2">
    <name type="scientific">hydrothermal vent metagenome</name>
    <dbReference type="NCBI Taxonomy" id="652676"/>
    <lineage>
        <taxon>unclassified sequences</taxon>
        <taxon>metagenomes</taxon>
        <taxon>ecological metagenomes</taxon>
    </lineage>
</organism>
<dbReference type="PANTHER" id="PTHR34039">
    <property type="entry name" value="UPF0102 PROTEIN YRAN"/>
    <property type="match status" value="1"/>
</dbReference>
<evidence type="ECO:0000256" key="1">
    <source>
        <dbReference type="SAM" id="MobiDB-lite"/>
    </source>
</evidence>
<name>A0A3B0W7J9_9ZZZZ</name>